<dbReference type="EC" id="3.4.13.18" evidence="10"/>
<dbReference type="EMBL" id="JAQQAL010000011">
    <property type="protein sequence ID" value="MDC7226096.1"/>
    <property type="molecule type" value="Genomic_DNA"/>
</dbReference>
<sequence>MDIIKGLEPASFWKHFYNLTRIPRESGNEEGVRKYVSDFADAQGLEYKIDAIGNIIIKRPAAPGREKSPSVVLQGHMDMVCEKNRDKVHDFAKDPIALVIEDGWLKADGTTLGADNGVAVAAGLAVLESDEALGPVEVLLTVDEETGLTGAMELDPSIVDSRILINLDSEEDGVVYVGCAGGKNTEGYLPVDFEAVPAGYSAFALELKGLKGGHSGGEIHIGLGNAIKLGSRFIWNAAERYGARLAYLEGGGKHNVIARECFASLLVKDTDTAALLGYADEYAAVIKSELSVTEPNLSFELKPTDVPAQIYSEDSQQRILDLIYALPHGVVKMSKVLENLVETSTNLARVELLKDGKGVEASNSTGETEFFVQNCHRSSVDTECDDIADSARACIRAAGGRCEIKHEYPGWDPNPQSEILKTAEAAYKNIFGHGPEIKAIHAGLECGVIGKKFESIDMVSFGPELADVHTPGEKMEIKSVENAWKFLMEILRIV</sequence>
<evidence type="ECO:0000256" key="13">
    <source>
        <dbReference type="ARBA" id="ARBA00071271"/>
    </source>
</evidence>
<evidence type="ECO:0000256" key="8">
    <source>
        <dbReference type="ARBA" id="ARBA00023285"/>
    </source>
</evidence>
<evidence type="ECO:0000256" key="15">
    <source>
        <dbReference type="ARBA" id="ARBA00076004"/>
    </source>
</evidence>
<reference evidence="19 20" key="1">
    <citation type="submission" date="2022-12" db="EMBL/GenBank/DDBJ databases">
        <title>Metagenome assembled genome from gulf of manar.</title>
        <authorList>
            <person name="Kohli P."/>
            <person name="Pk S."/>
            <person name="Venkata Ramana C."/>
            <person name="Sasikala C."/>
        </authorList>
    </citation>
    <scope>NUCLEOTIDE SEQUENCE [LARGE SCALE GENOMIC DNA]</scope>
    <source>
        <strain evidence="19">JB008</strain>
    </source>
</reference>
<evidence type="ECO:0000256" key="16">
    <source>
        <dbReference type="ARBA" id="ARBA00077688"/>
    </source>
</evidence>
<evidence type="ECO:0000259" key="18">
    <source>
        <dbReference type="Pfam" id="PF07687"/>
    </source>
</evidence>
<protein>
    <recommendedName>
        <fullName evidence="13">Cytosol non-specific dipeptidase</fullName>
        <ecNumber evidence="10">3.4.13.18</ecNumber>
    </recommendedName>
    <alternativeName>
        <fullName evidence="16">Aminoacyl-histidine dipeptidase</fullName>
    </alternativeName>
    <alternativeName>
        <fullName evidence="15">Beta-alanyl-histidine dipeptidase</fullName>
    </alternativeName>
    <alternativeName>
        <fullName evidence="14">Carnosinase</fullName>
    </alternativeName>
    <alternativeName>
        <fullName evidence="11">Peptidase D</fullName>
    </alternativeName>
    <alternativeName>
        <fullName evidence="17">Xaa-His dipeptidase</fullName>
    </alternativeName>
</protein>
<dbReference type="Gene3D" id="3.40.630.10">
    <property type="entry name" value="Zn peptidases"/>
    <property type="match status" value="2"/>
</dbReference>
<dbReference type="FunFam" id="3.40.630.10:FF:000018">
    <property type="entry name" value="Aminoacyl-histidine dipeptidase PepD"/>
    <property type="match status" value="1"/>
</dbReference>
<dbReference type="NCBIfam" id="TIGR01893">
    <property type="entry name" value="aa-his-dipept"/>
    <property type="match status" value="1"/>
</dbReference>
<dbReference type="GO" id="GO:0006508">
    <property type="term" value="P:proteolysis"/>
    <property type="evidence" value="ECO:0007669"/>
    <property type="project" value="UniProtKB-KW"/>
</dbReference>
<gene>
    <name evidence="19" type="ORF">PQJ61_04955</name>
</gene>
<organism evidence="19 20">
    <name type="scientific">Candidatus Thalassospirochaeta sargassi</name>
    <dbReference type="NCBI Taxonomy" id="3119039"/>
    <lineage>
        <taxon>Bacteria</taxon>
        <taxon>Pseudomonadati</taxon>
        <taxon>Spirochaetota</taxon>
        <taxon>Spirochaetia</taxon>
        <taxon>Spirochaetales</taxon>
        <taxon>Spirochaetaceae</taxon>
        <taxon>Candidatus Thalassospirochaeta</taxon>
    </lineage>
</organism>
<name>A0AAJ1MJS8_9SPIO</name>
<keyword evidence="3" id="KW-0645">Protease</keyword>
<dbReference type="GO" id="GO:0070573">
    <property type="term" value="F:metallodipeptidase activity"/>
    <property type="evidence" value="ECO:0007669"/>
    <property type="project" value="TreeGrafter"/>
</dbReference>
<evidence type="ECO:0000256" key="5">
    <source>
        <dbReference type="ARBA" id="ARBA00022801"/>
    </source>
</evidence>
<evidence type="ECO:0000313" key="20">
    <source>
        <dbReference type="Proteomes" id="UP001221217"/>
    </source>
</evidence>
<evidence type="ECO:0000256" key="2">
    <source>
        <dbReference type="ARBA" id="ARBA00001947"/>
    </source>
</evidence>
<accession>A0AAJ1MJS8</accession>
<dbReference type="PIRSF" id="PIRSF016599">
    <property type="entry name" value="Xaa-His_dipept"/>
    <property type="match status" value="1"/>
</dbReference>
<dbReference type="InterPro" id="IPR001160">
    <property type="entry name" value="Peptidase_M20C"/>
</dbReference>
<dbReference type="FunFam" id="3.40.630.10:FF:000015">
    <property type="entry name" value="Aminoacyl-histidine dipeptidase PepD"/>
    <property type="match status" value="1"/>
</dbReference>
<evidence type="ECO:0000256" key="6">
    <source>
        <dbReference type="ARBA" id="ARBA00022833"/>
    </source>
</evidence>
<evidence type="ECO:0000256" key="11">
    <source>
        <dbReference type="ARBA" id="ARBA00044252"/>
    </source>
</evidence>
<dbReference type="GO" id="GO:0046872">
    <property type="term" value="F:metal ion binding"/>
    <property type="evidence" value="ECO:0007669"/>
    <property type="project" value="UniProtKB-KW"/>
</dbReference>
<comment type="similarity">
    <text evidence="12">Belongs to the peptidase M20C family.</text>
</comment>
<evidence type="ECO:0000256" key="3">
    <source>
        <dbReference type="ARBA" id="ARBA00022670"/>
    </source>
</evidence>
<dbReference type="InterPro" id="IPR002933">
    <property type="entry name" value="Peptidase_M20"/>
</dbReference>
<dbReference type="Proteomes" id="UP001221217">
    <property type="component" value="Unassembled WGS sequence"/>
</dbReference>
<dbReference type="PANTHER" id="PTHR43501:SF1">
    <property type="entry name" value="CYTOSOL NON-SPECIFIC DIPEPTIDASE"/>
    <property type="match status" value="1"/>
</dbReference>
<dbReference type="Pfam" id="PF01546">
    <property type="entry name" value="Peptidase_M20"/>
    <property type="match status" value="1"/>
</dbReference>
<dbReference type="Pfam" id="PF07687">
    <property type="entry name" value="M20_dimer"/>
    <property type="match status" value="1"/>
</dbReference>
<keyword evidence="6" id="KW-0862">Zinc</keyword>
<feature type="domain" description="Peptidase M20 dimerisation" evidence="18">
    <location>
        <begin position="206"/>
        <end position="290"/>
    </location>
</feature>
<dbReference type="PANTHER" id="PTHR43501">
    <property type="entry name" value="CYTOSOL NON-SPECIFIC DIPEPTIDASE"/>
    <property type="match status" value="1"/>
</dbReference>
<keyword evidence="8" id="KW-0170">Cobalt</keyword>
<comment type="catalytic activity">
    <reaction evidence="9">
        <text>Hydrolysis of dipeptides, preferentially hydrophobic dipeptides including prolyl amino acids.</text>
        <dbReference type="EC" id="3.4.13.18"/>
    </reaction>
</comment>
<dbReference type="InterPro" id="IPR011650">
    <property type="entry name" value="Peptidase_M20_dimer"/>
</dbReference>
<evidence type="ECO:0000256" key="10">
    <source>
        <dbReference type="ARBA" id="ARBA00038976"/>
    </source>
</evidence>
<dbReference type="GO" id="GO:0005829">
    <property type="term" value="C:cytosol"/>
    <property type="evidence" value="ECO:0007669"/>
    <property type="project" value="TreeGrafter"/>
</dbReference>
<dbReference type="AlphaFoldDB" id="A0AAJ1MJS8"/>
<evidence type="ECO:0000256" key="12">
    <source>
        <dbReference type="ARBA" id="ARBA00061423"/>
    </source>
</evidence>
<keyword evidence="5" id="KW-0378">Hydrolase</keyword>
<keyword evidence="7" id="KW-0482">Metalloprotease</keyword>
<evidence type="ECO:0000256" key="1">
    <source>
        <dbReference type="ARBA" id="ARBA00001941"/>
    </source>
</evidence>
<evidence type="ECO:0000313" key="19">
    <source>
        <dbReference type="EMBL" id="MDC7226096.1"/>
    </source>
</evidence>
<evidence type="ECO:0000256" key="4">
    <source>
        <dbReference type="ARBA" id="ARBA00022723"/>
    </source>
</evidence>
<evidence type="ECO:0000256" key="7">
    <source>
        <dbReference type="ARBA" id="ARBA00023049"/>
    </source>
</evidence>
<comment type="caution">
    <text evidence="19">The sequence shown here is derived from an EMBL/GenBank/DDBJ whole genome shotgun (WGS) entry which is preliminary data.</text>
</comment>
<dbReference type="SUPFAM" id="SSF53187">
    <property type="entry name" value="Zn-dependent exopeptidases"/>
    <property type="match status" value="1"/>
</dbReference>
<evidence type="ECO:0000256" key="9">
    <source>
        <dbReference type="ARBA" id="ARBA00036421"/>
    </source>
</evidence>
<comment type="cofactor">
    <cofactor evidence="2">
        <name>Zn(2+)</name>
        <dbReference type="ChEBI" id="CHEBI:29105"/>
    </cofactor>
</comment>
<proteinExistence type="inferred from homology"/>
<dbReference type="CDD" id="cd03890">
    <property type="entry name" value="M20_pepD"/>
    <property type="match status" value="1"/>
</dbReference>
<comment type="cofactor">
    <cofactor evidence="1">
        <name>Co(2+)</name>
        <dbReference type="ChEBI" id="CHEBI:48828"/>
    </cofactor>
</comment>
<evidence type="ECO:0000256" key="14">
    <source>
        <dbReference type="ARBA" id="ARBA00075285"/>
    </source>
</evidence>
<keyword evidence="4" id="KW-0479">Metal-binding</keyword>
<dbReference type="PRINTS" id="PR00934">
    <property type="entry name" value="XHISDIPTASE"/>
</dbReference>
<evidence type="ECO:0000256" key="17">
    <source>
        <dbReference type="ARBA" id="ARBA00078074"/>
    </source>
</evidence>